<reference evidence="1 2" key="1">
    <citation type="submission" date="2019-09" db="EMBL/GenBank/DDBJ databases">
        <authorList>
            <person name="Chandra G."/>
            <person name="Truman W A."/>
        </authorList>
    </citation>
    <scope>NUCLEOTIDE SEQUENCE [LARGE SCALE GENOMIC DNA]</scope>
    <source>
        <strain evidence="1">PS704</strain>
    </source>
</reference>
<dbReference type="AlphaFoldDB" id="A0A5E6XPS3"/>
<name>A0A5E6XPS3_PSEFL</name>
<organism evidence="1 2">
    <name type="scientific">Pseudomonas fluorescens</name>
    <dbReference type="NCBI Taxonomy" id="294"/>
    <lineage>
        <taxon>Bacteria</taxon>
        <taxon>Pseudomonadati</taxon>
        <taxon>Pseudomonadota</taxon>
        <taxon>Gammaproteobacteria</taxon>
        <taxon>Pseudomonadales</taxon>
        <taxon>Pseudomonadaceae</taxon>
        <taxon>Pseudomonas</taxon>
    </lineage>
</organism>
<sequence>MPSPLNTTISIPLSLDEAVVLFEFVRRFSDTDTLAIEDQAEQRALWNLCCVFEKHLNLPMEGNYAEILRMARDRLRDE</sequence>
<protein>
    <submittedName>
        <fullName evidence="1">Uncharacterized protein</fullName>
    </submittedName>
</protein>
<dbReference type="EMBL" id="CABVHP010000002">
    <property type="protein sequence ID" value="VVN79623.1"/>
    <property type="molecule type" value="Genomic_DNA"/>
</dbReference>
<accession>A0A5E6XPS3</accession>
<evidence type="ECO:0000313" key="1">
    <source>
        <dbReference type="EMBL" id="VVN79623.1"/>
    </source>
</evidence>
<dbReference type="Proteomes" id="UP000326557">
    <property type="component" value="Unassembled WGS sequence"/>
</dbReference>
<evidence type="ECO:0000313" key="2">
    <source>
        <dbReference type="Proteomes" id="UP000326557"/>
    </source>
</evidence>
<gene>
    <name evidence="1" type="ORF">PS704_00997</name>
</gene>
<proteinExistence type="predicted"/>
<dbReference type="OrthoDB" id="2989479at2"/>
<dbReference type="RefSeq" id="WP_150634382.1">
    <property type="nucleotide sequence ID" value="NZ_CABVHI010000061.1"/>
</dbReference>